<evidence type="ECO:0000313" key="3">
    <source>
        <dbReference type="Proteomes" id="UP000282892"/>
    </source>
</evidence>
<evidence type="ECO:0000313" key="2">
    <source>
        <dbReference type="EMBL" id="AZU64850.1"/>
    </source>
</evidence>
<name>A0A3Q9QXZ0_9BACI</name>
<dbReference type="KEGG" id="nmk:CHR53_04960"/>
<dbReference type="AlphaFoldDB" id="A0A3Q9QXZ0"/>
<dbReference type="InterPro" id="IPR013823">
    <property type="entry name" value="Ribosomal_bL12_C"/>
</dbReference>
<dbReference type="EMBL" id="CP022572">
    <property type="protein sequence ID" value="AZU64850.1"/>
    <property type="molecule type" value="Genomic_DNA"/>
</dbReference>
<dbReference type="OrthoDB" id="3298842at2"/>
<accession>A0A3Q9QXZ0</accession>
<dbReference type="GO" id="GO:0006412">
    <property type="term" value="P:translation"/>
    <property type="evidence" value="ECO:0007669"/>
    <property type="project" value="InterPro"/>
</dbReference>
<feature type="domain" description="Large ribosomal subunit protein bL12 C-terminal" evidence="1">
    <location>
        <begin position="53"/>
        <end position="80"/>
    </location>
</feature>
<organism evidence="2 3">
    <name type="scientific">Neobacillus mesonae</name>
    <dbReference type="NCBI Taxonomy" id="1193713"/>
    <lineage>
        <taxon>Bacteria</taxon>
        <taxon>Bacillati</taxon>
        <taxon>Bacillota</taxon>
        <taxon>Bacilli</taxon>
        <taxon>Bacillales</taxon>
        <taxon>Bacillaceae</taxon>
        <taxon>Neobacillus</taxon>
    </lineage>
</organism>
<dbReference type="Gene3D" id="3.30.1390.10">
    <property type="match status" value="1"/>
</dbReference>
<dbReference type="SUPFAM" id="SSF54736">
    <property type="entry name" value="ClpS-like"/>
    <property type="match status" value="1"/>
</dbReference>
<dbReference type="Pfam" id="PF00542">
    <property type="entry name" value="Ribosomal_L12"/>
    <property type="match status" value="1"/>
</dbReference>
<evidence type="ECO:0000259" key="1">
    <source>
        <dbReference type="Pfam" id="PF00542"/>
    </source>
</evidence>
<proteinExistence type="predicted"/>
<dbReference type="GO" id="GO:0003735">
    <property type="term" value="F:structural constituent of ribosome"/>
    <property type="evidence" value="ECO:0007669"/>
    <property type="project" value="InterPro"/>
</dbReference>
<gene>
    <name evidence="2" type="ORF">CHR53_04960</name>
</gene>
<dbReference type="STRING" id="1193713.GCA_001636315_03520"/>
<protein>
    <recommendedName>
        <fullName evidence="1">Large ribosomal subunit protein bL12 C-terminal domain-containing protein</fullName>
    </recommendedName>
</protein>
<reference evidence="2 3" key="1">
    <citation type="submission" date="2017-07" db="EMBL/GenBank/DDBJ databases">
        <title>The complete genome sequence of Bacillus mesonae strain H20-5, an efficient strain improving plant abiotic stress resistance.</title>
        <authorList>
            <person name="Kim S.Y."/>
            <person name="Song H."/>
            <person name="Sang M.K."/>
            <person name="Weon H.-Y."/>
            <person name="Song J."/>
        </authorList>
    </citation>
    <scope>NUCLEOTIDE SEQUENCE [LARGE SCALE GENOMIC DNA]</scope>
    <source>
        <strain evidence="2 3">H20-5</strain>
    </source>
</reference>
<dbReference type="InterPro" id="IPR014719">
    <property type="entry name" value="Ribosomal_bL12_C/ClpS-like"/>
</dbReference>
<sequence>MAILIVFFGVSILNKLNTIEQQLTGTKKITLEKKQNEFDDSLLREEVRQLLLEGKKIKAVKRVRERTGISLVEAKQYVDQFEL</sequence>
<keyword evidence="3" id="KW-1185">Reference proteome</keyword>
<dbReference type="Proteomes" id="UP000282892">
    <property type="component" value="Chromosome"/>
</dbReference>